<dbReference type="AlphaFoldDB" id="A0A7X1E946"/>
<reference evidence="2 3" key="1">
    <citation type="submission" date="2020-07" db="EMBL/GenBank/DDBJ databases">
        <authorList>
            <person name="Feng X."/>
        </authorList>
    </citation>
    <scope>NUCLEOTIDE SEQUENCE [LARGE SCALE GENOMIC DNA]</scope>
    <source>
        <strain evidence="2 3">JCM23202</strain>
    </source>
</reference>
<dbReference type="Proteomes" id="UP000526501">
    <property type="component" value="Unassembled WGS sequence"/>
</dbReference>
<evidence type="ECO:0000313" key="2">
    <source>
        <dbReference type="EMBL" id="MBC2605422.1"/>
    </source>
</evidence>
<dbReference type="RefSeq" id="WP_185659301.1">
    <property type="nucleotide sequence ID" value="NZ_CAWPOO010000006.1"/>
</dbReference>
<dbReference type="InterPro" id="IPR016866">
    <property type="entry name" value="UCP028069"/>
</dbReference>
<comment type="caution">
    <text evidence="2">The sequence shown here is derived from an EMBL/GenBank/DDBJ whole genome shotgun (WGS) entry which is preliminary data.</text>
</comment>
<keyword evidence="3" id="KW-1185">Reference proteome</keyword>
<proteinExistence type="predicted"/>
<dbReference type="Pfam" id="PF11932">
    <property type="entry name" value="DUF3450"/>
    <property type="match status" value="1"/>
</dbReference>
<accession>A0A7X1E946</accession>
<evidence type="ECO:0000313" key="3">
    <source>
        <dbReference type="Proteomes" id="UP000526501"/>
    </source>
</evidence>
<sequence length="257" mass="28497">MQNLRTLRNKTLSLIGLFSFTALSTQAQVDLDSARSAVSEWVAVEKLISEERSDWDSEREIITDMISLLKQEKETLIERIELAESATTEADKKRGAFVEQREEFISAMDFLGENIGKLEEKIVGLHGKFPPPLQEEVSVSFNRIPEAGAESRLSVSQRLQTIVVLLSQADKFNGGVQLVSKIQDLESGPAEVDILYFGLAGAYFQDKTGKYAGVGFPGSEGWEWKETPESASQIADLFAVYQGSAEAEFIRLPVTIK</sequence>
<evidence type="ECO:0000256" key="1">
    <source>
        <dbReference type="SAM" id="SignalP"/>
    </source>
</evidence>
<gene>
    <name evidence="2" type="ORF">H5P27_05140</name>
</gene>
<dbReference type="EMBL" id="JACHVC010000006">
    <property type="protein sequence ID" value="MBC2605422.1"/>
    <property type="molecule type" value="Genomic_DNA"/>
</dbReference>
<feature type="signal peptide" evidence="1">
    <location>
        <begin position="1"/>
        <end position="27"/>
    </location>
</feature>
<name>A0A7X1E946_9BACT</name>
<keyword evidence="1" id="KW-0732">Signal</keyword>
<protein>
    <submittedName>
        <fullName evidence="2">DUF3450 family protein</fullName>
    </submittedName>
</protein>
<organism evidence="2 3">
    <name type="scientific">Pelagicoccus albus</name>
    <dbReference type="NCBI Taxonomy" id="415222"/>
    <lineage>
        <taxon>Bacteria</taxon>
        <taxon>Pseudomonadati</taxon>
        <taxon>Verrucomicrobiota</taxon>
        <taxon>Opitutia</taxon>
        <taxon>Puniceicoccales</taxon>
        <taxon>Pelagicoccaceae</taxon>
        <taxon>Pelagicoccus</taxon>
    </lineage>
</organism>
<feature type="chain" id="PRO_5030809007" evidence="1">
    <location>
        <begin position="28"/>
        <end position="257"/>
    </location>
</feature>